<keyword evidence="3" id="KW-0804">Transcription</keyword>
<evidence type="ECO:0000259" key="4">
    <source>
        <dbReference type="PROSITE" id="PS01124"/>
    </source>
</evidence>
<dbReference type="PANTHER" id="PTHR46796:SF13">
    <property type="entry name" value="HTH-TYPE TRANSCRIPTIONAL ACTIVATOR RHAS"/>
    <property type="match status" value="1"/>
</dbReference>
<dbReference type="AlphaFoldDB" id="A0A2H9VUF5"/>
<feature type="domain" description="HTH araC/xylS-type" evidence="4">
    <location>
        <begin position="173"/>
        <end position="253"/>
    </location>
</feature>
<sequence>MHHQEFTVIGQLHNHVQGFWYREMEFSNYPATFDVLPDSHAEIIFYFGGGCSVLTGGTIEPLSSPFLVGLLGKTTYFQVEHNIKLIGIKCFPWAVYDLLKLPAVKGGVQRLTHPLAGLHPALNVLVSEAKVEGAITLLSNWLVNESNIKNNAQLNQAGRAMLGANGALPVRLVASAAHITVRTLERKFKTSSGNGVKNISNLIRFEQARDRLWCYPNTSISALAYELGYADQSHLNREFKRYSGLTAAAFAKQTQLRKKESYSDFVAIVLSSE</sequence>
<dbReference type="Proteomes" id="UP000242687">
    <property type="component" value="Unassembled WGS sequence"/>
</dbReference>
<dbReference type="GO" id="GO:0043565">
    <property type="term" value="F:sequence-specific DNA binding"/>
    <property type="evidence" value="ECO:0007669"/>
    <property type="project" value="InterPro"/>
</dbReference>
<dbReference type="SUPFAM" id="SSF46689">
    <property type="entry name" value="Homeodomain-like"/>
    <property type="match status" value="1"/>
</dbReference>
<proteinExistence type="predicted"/>
<dbReference type="SMART" id="SM00342">
    <property type="entry name" value="HTH_ARAC"/>
    <property type="match status" value="1"/>
</dbReference>
<dbReference type="PANTHER" id="PTHR46796">
    <property type="entry name" value="HTH-TYPE TRANSCRIPTIONAL ACTIVATOR RHAS-RELATED"/>
    <property type="match status" value="1"/>
</dbReference>
<dbReference type="InterPro" id="IPR050204">
    <property type="entry name" value="AraC_XylS_family_regulators"/>
</dbReference>
<dbReference type="InterPro" id="IPR018060">
    <property type="entry name" value="HTH_AraC"/>
</dbReference>
<dbReference type="Gene3D" id="1.10.10.60">
    <property type="entry name" value="Homeodomain-like"/>
    <property type="match status" value="1"/>
</dbReference>
<accession>A0A2H9VUF5</accession>
<evidence type="ECO:0000313" key="6">
    <source>
        <dbReference type="Proteomes" id="UP000242687"/>
    </source>
</evidence>
<reference evidence="5 6" key="1">
    <citation type="submission" date="2017-11" db="EMBL/GenBank/DDBJ databases">
        <title>Genomic Encyclopedia of Archaeal and Bacterial Type Strains, Phase II (KMG-II): From Individual Species to Whole Genera.</title>
        <authorList>
            <person name="Goeker M."/>
        </authorList>
    </citation>
    <scope>NUCLEOTIDE SEQUENCE [LARGE SCALE GENOMIC DNA]</scope>
    <source>
        <strain evidence="5 6">DSM 28175</strain>
    </source>
</reference>
<evidence type="ECO:0000256" key="2">
    <source>
        <dbReference type="ARBA" id="ARBA00023125"/>
    </source>
</evidence>
<dbReference type="Pfam" id="PF12833">
    <property type="entry name" value="HTH_18"/>
    <property type="match status" value="1"/>
</dbReference>
<dbReference type="InterPro" id="IPR009057">
    <property type="entry name" value="Homeodomain-like_sf"/>
</dbReference>
<evidence type="ECO:0000256" key="3">
    <source>
        <dbReference type="ARBA" id="ARBA00023163"/>
    </source>
</evidence>
<keyword evidence="6" id="KW-1185">Reference proteome</keyword>
<name>A0A2H9VUF5_9SPHI</name>
<gene>
    <name evidence="5" type="ORF">CLV57_1457</name>
</gene>
<dbReference type="Pfam" id="PF20240">
    <property type="entry name" value="DUF6597"/>
    <property type="match status" value="1"/>
</dbReference>
<dbReference type="InterPro" id="IPR046532">
    <property type="entry name" value="DUF6597"/>
</dbReference>
<dbReference type="PROSITE" id="PS01124">
    <property type="entry name" value="HTH_ARAC_FAMILY_2"/>
    <property type="match status" value="1"/>
</dbReference>
<evidence type="ECO:0000313" key="5">
    <source>
        <dbReference type="EMBL" id="PJJ84445.1"/>
    </source>
</evidence>
<keyword evidence="1" id="KW-0805">Transcription regulation</keyword>
<comment type="caution">
    <text evidence="5">The sequence shown here is derived from an EMBL/GenBank/DDBJ whole genome shotgun (WGS) entry which is preliminary data.</text>
</comment>
<evidence type="ECO:0000256" key="1">
    <source>
        <dbReference type="ARBA" id="ARBA00023015"/>
    </source>
</evidence>
<dbReference type="RefSeq" id="WP_100340639.1">
    <property type="nucleotide sequence ID" value="NZ_PGFJ01000001.1"/>
</dbReference>
<dbReference type="EMBL" id="PGFJ01000001">
    <property type="protein sequence ID" value="PJJ84445.1"/>
    <property type="molecule type" value="Genomic_DNA"/>
</dbReference>
<dbReference type="GO" id="GO:0003700">
    <property type="term" value="F:DNA-binding transcription factor activity"/>
    <property type="evidence" value="ECO:0007669"/>
    <property type="project" value="InterPro"/>
</dbReference>
<dbReference type="OrthoDB" id="323290at2"/>
<keyword evidence="2 5" id="KW-0238">DNA-binding</keyword>
<organism evidence="5 6">
    <name type="scientific">Mucilaginibacter auburnensis</name>
    <dbReference type="NCBI Taxonomy" id="1457233"/>
    <lineage>
        <taxon>Bacteria</taxon>
        <taxon>Pseudomonadati</taxon>
        <taxon>Bacteroidota</taxon>
        <taxon>Sphingobacteriia</taxon>
        <taxon>Sphingobacteriales</taxon>
        <taxon>Sphingobacteriaceae</taxon>
        <taxon>Mucilaginibacter</taxon>
    </lineage>
</organism>
<protein>
    <submittedName>
        <fullName evidence="5">AraC-like DNA-binding protein</fullName>
    </submittedName>
</protein>